<accession>A0A427B0Q5</accession>
<evidence type="ECO:0000256" key="2">
    <source>
        <dbReference type="ARBA" id="ARBA00022980"/>
    </source>
</evidence>
<sequence length="371" mass="41210">MVRVFLFPRPESDLGVTVVPWSFLHYGSHIGFARRGAIASICQAVDNDVDLFLDWSFWAGRGTPISVVIVIGKHPLVSDVPMKVYCRIRSWICLVLIGLGGLRSPLSWIWRKTSVRVELRGIGGDLSGDSSGLSILLLWGPEGSSQGYSIRGHFWSSHFLATSVSVATYWFARYSISDTVVGGRSINYQKNLEGWSPIRNTWITIEGWASGIPRISAIKRPTNWVRGLSLPWVRPRSDAVVGLGRELARKLSSNSLASESKEGIDYGLSRLYHIWGMPLRVLGSTSQESPSQVGNSASTWVGVRRQGPAWRSRRARRQRRRCRRDAHQMVDVYVRDTGGKVDAVNSLALSIGHLGFLPEKVGQDIAKETAK</sequence>
<evidence type="ECO:0000256" key="3">
    <source>
        <dbReference type="ARBA" id="ARBA00023274"/>
    </source>
</evidence>
<name>A0A427B0Q5_ENSVE</name>
<keyword evidence="2" id="KW-0689">Ribosomal protein</keyword>
<dbReference type="AlphaFoldDB" id="A0A427B0Q5"/>
<dbReference type="EMBL" id="AMZH03000763">
    <property type="protein sequence ID" value="RRT82094.1"/>
    <property type="molecule type" value="Genomic_DNA"/>
</dbReference>
<proteinExistence type="inferred from homology"/>
<comment type="caution">
    <text evidence="4">The sequence shown here is derived from an EMBL/GenBank/DDBJ whole genome shotgun (WGS) entry which is preliminary data.</text>
</comment>
<dbReference type="GO" id="GO:1990904">
    <property type="term" value="C:ribonucleoprotein complex"/>
    <property type="evidence" value="ECO:0007669"/>
    <property type="project" value="UniProtKB-KW"/>
</dbReference>
<dbReference type="InterPro" id="IPR036796">
    <property type="entry name" value="Ribosomal_uL11_N_sf"/>
</dbReference>
<evidence type="ECO:0000313" key="4">
    <source>
        <dbReference type="EMBL" id="RRT82094.1"/>
    </source>
</evidence>
<evidence type="ECO:0000313" key="5">
    <source>
        <dbReference type="Proteomes" id="UP000287651"/>
    </source>
</evidence>
<gene>
    <name evidence="4" type="ORF">B296_00004633</name>
</gene>
<dbReference type="Gene3D" id="3.30.1550.10">
    <property type="entry name" value="Ribosomal protein L11/L12, N-terminal domain"/>
    <property type="match status" value="1"/>
</dbReference>
<organism evidence="4 5">
    <name type="scientific">Ensete ventricosum</name>
    <name type="common">Abyssinian banana</name>
    <name type="synonym">Musa ensete</name>
    <dbReference type="NCBI Taxonomy" id="4639"/>
    <lineage>
        <taxon>Eukaryota</taxon>
        <taxon>Viridiplantae</taxon>
        <taxon>Streptophyta</taxon>
        <taxon>Embryophyta</taxon>
        <taxon>Tracheophyta</taxon>
        <taxon>Spermatophyta</taxon>
        <taxon>Magnoliopsida</taxon>
        <taxon>Liliopsida</taxon>
        <taxon>Zingiberales</taxon>
        <taxon>Musaceae</taxon>
        <taxon>Ensete</taxon>
    </lineage>
</organism>
<evidence type="ECO:0000256" key="1">
    <source>
        <dbReference type="ARBA" id="ARBA00010537"/>
    </source>
</evidence>
<comment type="similarity">
    <text evidence="1">Belongs to the universal ribosomal protein uL11 family.</text>
</comment>
<reference evidence="4 5" key="1">
    <citation type="journal article" date="2014" name="Agronomy (Basel)">
        <title>A Draft Genome Sequence for Ensete ventricosum, the Drought-Tolerant Tree Against Hunger.</title>
        <authorList>
            <person name="Harrison J."/>
            <person name="Moore K.A."/>
            <person name="Paszkiewicz K."/>
            <person name="Jones T."/>
            <person name="Grant M."/>
            <person name="Ambacheew D."/>
            <person name="Muzemil S."/>
            <person name="Studholme D.J."/>
        </authorList>
    </citation>
    <scope>NUCLEOTIDE SEQUENCE [LARGE SCALE GENOMIC DNA]</scope>
</reference>
<keyword evidence="3" id="KW-0687">Ribonucleoprotein</keyword>
<dbReference type="Proteomes" id="UP000287651">
    <property type="component" value="Unassembled WGS sequence"/>
</dbReference>
<protein>
    <submittedName>
        <fullName evidence="4">Uncharacterized protein</fullName>
    </submittedName>
</protein>
<dbReference type="GO" id="GO:0005840">
    <property type="term" value="C:ribosome"/>
    <property type="evidence" value="ECO:0007669"/>
    <property type="project" value="UniProtKB-KW"/>
</dbReference>